<dbReference type="InterPro" id="IPR016024">
    <property type="entry name" value="ARM-type_fold"/>
</dbReference>
<organism evidence="1 2">
    <name type="scientific">Magnetospirillum sulfuroxidans</name>
    <dbReference type="NCBI Taxonomy" id="611300"/>
    <lineage>
        <taxon>Bacteria</taxon>
        <taxon>Pseudomonadati</taxon>
        <taxon>Pseudomonadota</taxon>
        <taxon>Alphaproteobacteria</taxon>
        <taxon>Rhodospirillales</taxon>
        <taxon>Rhodospirillaceae</taxon>
        <taxon>Magnetospirillum</taxon>
    </lineage>
</organism>
<dbReference type="InterPro" id="IPR014825">
    <property type="entry name" value="DNA_alkylation"/>
</dbReference>
<gene>
    <name evidence="1" type="ORF">KEC16_16765</name>
</gene>
<proteinExistence type="predicted"/>
<evidence type="ECO:0000313" key="1">
    <source>
        <dbReference type="EMBL" id="MBR9973379.1"/>
    </source>
</evidence>
<dbReference type="Gene3D" id="1.25.40.290">
    <property type="entry name" value="ARM repeat domains"/>
    <property type="match status" value="1"/>
</dbReference>
<accession>A0ABS5IG21</accession>
<dbReference type="SUPFAM" id="SSF48371">
    <property type="entry name" value="ARM repeat"/>
    <property type="match status" value="1"/>
</dbReference>
<dbReference type="EMBL" id="JAGTUF010000022">
    <property type="protein sequence ID" value="MBR9973379.1"/>
    <property type="molecule type" value="Genomic_DNA"/>
</dbReference>
<dbReference type="Proteomes" id="UP000680714">
    <property type="component" value="Unassembled WGS sequence"/>
</dbReference>
<sequence length="205" mass="22530">MPAVLPAADPTRLRAAANDGITRRMALAAELALELGGGAVVAELARHRSDTVRGWAAYAIAAETGLSLAQRLERIRPLADDPHFGVREWAWLALRPHVVAEPLATLDLLAPWTAEASPFLRRFASEATRPRGVWCAHIRCLRADPAPGLAVLGPLRADTHRYVQDSVANWLNDAAKDHPDWVRHVLESWREEVPAYVAKRAARSL</sequence>
<evidence type="ECO:0000313" key="2">
    <source>
        <dbReference type="Proteomes" id="UP000680714"/>
    </source>
</evidence>
<name>A0ABS5IG21_9PROT</name>
<comment type="caution">
    <text evidence="1">The sequence shown here is derived from an EMBL/GenBank/DDBJ whole genome shotgun (WGS) entry which is preliminary data.</text>
</comment>
<reference evidence="1 2" key="1">
    <citation type="submission" date="2021-04" db="EMBL/GenBank/DDBJ databases">
        <title>Magnetospirillum sulfuroxidans sp. nov., a facultative chemolithoautotrophic sulfur-oxidizing alphaproteobacterium isolated from freshwater sediment and proposals for Paramagetospirillum gen. nov., and Magnetospirillaceae fam. nov.</title>
        <authorList>
            <person name="Koziaeva V."/>
            <person name="Geelhoed J.S."/>
            <person name="Sorokin D.Y."/>
            <person name="Grouzdev D.S."/>
        </authorList>
    </citation>
    <scope>NUCLEOTIDE SEQUENCE [LARGE SCALE GENOMIC DNA]</scope>
    <source>
        <strain evidence="1 2">J10</strain>
    </source>
</reference>
<keyword evidence="2" id="KW-1185">Reference proteome</keyword>
<protein>
    <submittedName>
        <fullName evidence="1">DNA alkylation repair protein</fullName>
    </submittedName>
</protein>
<dbReference type="Pfam" id="PF08713">
    <property type="entry name" value="DNA_alkylation"/>
    <property type="match status" value="1"/>
</dbReference>